<dbReference type="Proteomes" id="UP000666562">
    <property type="component" value="Unassembled WGS sequence"/>
</dbReference>
<sequence>MRKIHISDSNAKNTFVYFAPIKPPKNPLKAFGKERVFSKRVIISGEQSDYESLLNKYQEKLPEILQDKDPELDLEIVGRPIEKTNTVFINKNNEIMKIAPNWIELIFDRDGNEKERRVPEERSSNITDDLPIRFTKMKLKRKDAVRKFVFTRTLQLWHSDGLSFEFLYNIAKDLDDNDEMMLVGAGAKGRDPLIFQNNGLPWRGFLEGRIQGDSYALLLRLSNLELKSLNS</sequence>
<name>A0A8I1X2P5_PROMR</name>
<accession>A0A8I1X2P5</accession>
<protein>
    <submittedName>
        <fullName evidence="1">Uncharacterized protein</fullName>
    </submittedName>
</protein>
<reference evidence="1" key="1">
    <citation type="submission" date="2020-03" db="EMBL/GenBank/DDBJ databases">
        <title>Genome differentiation and subclade ecological adaptation of Prochlorococcus HLII clade in the global ocean.</title>
        <authorList>
            <person name="Yan W."/>
            <person name="Fen X."/>
            <person name="Zhang W."/>
        </authorList>
    </citation>
    <scope>NUCLEOTIDE SEQUENCE</scope>
    <source>
        <strain evidence="1">XMU1401</strain>
    </source>
</reference>
<evidence type="ECO:0000313" key="1">
    <source>
        <dbReference type="EMBL" id="MBO8223119.1"/>
    </source>
</evidence>
<proteinExistence type="predicted"/>
<comment type="caution">
    <text evidence="1">The sequence shown here is derived from an EMBL/GenBank/DDBJ whole genome shotgun (WGS) entry which is preliminary data.</text>
</comment>
<organism evidence="1 2">
    <name type="scientific">Prochlorococcus marinus str. XMU1401</name>
    <dbReference type="NCBI Taxonomy" id="2052594"/>
    <lineage>
        <taxon>Bacteria</taxon>
        <taxon>Bacillati</taxon>
        <taxon>Cyanobacteriota</taxon>
        <taxon>Cyanophyceae</taxon>
        <taxon>Synechococcales</taxon>
        <taxon>Prochlorococcaceae</taxon>
        <taxon>Prochlorococcus</taxon>
    </lineage>
</organism>
<gene>
    <name evidence="1" type="ORF">HA142_06290</name>
</gene>
<dbReference type="EMBL" id="JAAORC010000002">
    <property type="protein sequence ID" value="MBO8223119.1"/>
    <property type="molecule type" value="Genomic_DNA"/>
</dbReference>
<evidence type="ECO:0000313" key="2">
    <source>
        <dbReference type="Proteomes" id="UP000666562"/>
    </source>
</evidence>
<dbReference type="AlphaFoldDB" id="A0A8I1X2P5"/>
<dbReference type="RefSeq" id="WP_100883813.1">
    <property type="nucleotide sequence ID" value="NZ_JAAORC010000002.1"/>
</dbReference>